<gene>
    <name evidence="1" type="ORF">KVG88_30105</name>
</gene>
<dbReference type="RefSeq" id="WP_217873602.1">
    <property type="nucleotide sequence ID" value="NZ_JAHSTU010000014.1"/>
</dbReference>
<dbReference type="EMBL" id="JAHSTU010000014">
    <property type="protein sequence ID" value="MBV4524329.1"/>
    <property type="molecule type" value="Genomic_DNA"/>
</dbReference>
<comment type="caution">
    <text evidence="1">The sequence shown here is derived from an EMBL/GenBank/DDBJ whole genome shotgun (WGS) entry which is preliminary data.</text>
</comment>
<evidence type="ECO:0000313" key="1">
    <source>
        <dbReference type="EMBL" id="MBV4524329.1"/>
    </source>
</evidence>
<accession>A0ABS6QZF9</accession>
<name>A0ABS6QZF9_9PSED</name>
<sequence>MDGRSKTKGEQRWHDTVADVCGCICCILDGRPRNYEEQAYVSIHHCDGRTKKHAHWYVLPLCAGHHQPGTGPIKSMKAVHGNKAEFIAEYAREIALLEACTQMVEVAGRDVPVEVRALLAKWYASQQYQNHQNEAAA</sequence>
<protein>
    <submittedName>
        <fullName evidence="1">Ref family protein</fullName>
    </submittedName>
</protein>
<dbReference type="InterPro" id="IPR031875">
    <property type="entry name" value="RecA_dep_nuc"/>
</dbReference>
<proteinExistence type="predicted"/>
<keyword evidence="2" id="KW-1185">Reference proteome</keyword>
<evidence type="ECO:0000313" key="2">
    <source>
        <dbReference type="Proteomes" id="UP001049200"/>
    </source>
</evidence>
<dbReference type="Proteomes" id="UP001049200">
    <property type="component" value="Unassembled WGS sequence"/>
</dbReference>
<reference evidence="1" key="1">
    <citation type="submission" date="2021-06" db="EMBL/GenBank/DDBJ databases">
        <title>Updating the genus Pseudomonas: Description of 43 new species and partition of the Pseudomonas putida group.</title>
        <authorList>
            <person name="Girard L."/>
            <person name="Lood C."/>
            <person name="Vandamme P."/>
            <person name="Rokni-Zadeh H."/>
            <person name="Van Noort V."/>
            <person name="Hofte M."/>
            <person name="Lavigne R."/>
            <person name="De Mot R."/>
        </authorList>
    </citation>
    <scope>NUCLEOTIDE SEQUENCE</scope>
    <source>
        <strain evidence="1">SWRI74</strain>
    </source>
</reference>
<organism evidence="1 2">
    <name type="scientific">Pseudomonas azerbaijanoccidentalis</name>
    <dbReference type="NCBI Taxonomy" id="2842347"/>
    <lineage>
        <taxon>Bacteria</taxon>
        <taxon>Pseudomonadati</taxon>
        <taxon>Pseudomonadota</taxon>
        <taxon>Gammaproteobacteria</taxon>
        <taxon>Pseudomonadales</taxon>
        <taxon>Pseudomonadaceae</taxon>
        <taxon>Pseudomonas</taxon>
    </lineage>
</organism>
<dbReference type="Pfam" id="PF16786">
    <property type="entry name" value="RecA_dep_nuc"/>
    <property type="match status" value="1"/>
</dbReference>